<protein>
    <submittedName>
        <fullName evidence="6">Response regulator</fullName>
    </submittedName>
</protein>
<evidence type="ECO:0000256" key="2">
    <source>
        <dbReference type="ARBA" id="ARBA00023015"/>
    </source>
</evidence>
<evidence type="ECO:0000256" key="1">
    <source>
        <dbReference type="ARBA" id="ARBA00022553"/>
    </source>
</evidence>
<dbReference type="Proteomes" id="UP001139104">
    <property type="component" value="Unassembled WGS sequence"/>
</dbReference>
<dbReference type="Pfam" id="PF00072">
    <property type="entry name" value="Response_reg"/>
    <property type="match status" value="1"/>
</dbReference>
<keyword evidence="3" id="KW-0804">Transcription</keyword>
<evidence type="ECO:0000313" key="6">
    <source>
        <dbReference type="EMBL" id="MCI4682083.1"/>
    </source>
</evidence>
<evidence type="ECO:0000256" key="3">
    <source>
        <dbReference type="ARBA" id="ARBA00023163"/>
    </source>
</evidence>
<keyword evidence="2" id="KW-0805">Transcription regulation</keyword>
<dbReference type="RefSeq" id="WP_243066117.1">
    <property type="nucleotide sequence ID" value="NZ_JAIVFK010000002.1"/>
</dbReference>
<comment type="caution">
    <text evidence="6">The sequence shown here is derived from an EMBL/GenBank/DDBJ whole genome shotgun (WGS) entry which is preliminary data.</text>
</comment>
<feature type="domain" description="Response regulatory" evidence="5">
    <location>
        <begin position="3"/>
        <end position="121"/>
    </location>
</feature>
<dbReference type="InterPro" id="IPR035919">
    <property type="entry name" value="EAL_sf"/>
</dbReference>
<evidence type="ECO:0000313" key="7">
    <source>
        <dbReference type="Proteomes" id="UP001139104"/>
    </source>
</evidence>
<gene>
    <name evidence="6" type="ORF">K2U94_04775</name>
</gene>
<dbReference type="EMBL" id="JAIVFP010000001">
    <property type="protein sequence ID" value="MCI4682083.1"/>
    <property type="molecule type" value="Genomic_DNA"/>
</dbReference>
<feature type="modified residue" description="4-aspartylphosphate" evidence="4">
    <location>
        <position position="54"/>
    </location>
</feature>
<dbReference type="PANTHER" id="PTHR44591">
    <property type="entry name" value="STRESS RESPONSE REGULATOR PROTEIN 1"/>
    <property type="match status" value="1"/>
</dbReference>
<evidence type="ECO:0000256" key="4">
    <source>
        <dbReference type="PROSITE-ProRule" id="PRU00169"/>
    </source>
</evidence>
<dbReference type="InterPro" id="IPR050595">
    <property type="entry name" value="Bact_response_regulator"/>
</dbReference>
<keyword evidence="1 4" id="KW-0597">Phosphoprotein</keyword>
<dbReference type="SMART" id="SM00448">
    <property type="entry name" value="REC"/>
    <property type="match status" value="1"/>
</dbReference>
<dbReference type="Gene3D" id="3.20.20.450">
    <property type="entry name" value="EAL domain"/>
    <property type="match status" value="1"/>
</dbReference>
<sequence length="498" mass="53259">MYSIVIVDDRATNRAIYTQLARSLGQDVTVQAFGDAASALDWLKANAADLIVTDYEMPRIDGDEFITRFRAQPGSARVPIMMITVCGQRQKRLRALESGATDFLRAPIDHCEFITRARNLLKLSRSAGDAAPAAEARPEDEIRALLDRCGEGGFALHVIEIVPVGPAPDLSAILRAHVRECDAVARLDPLRYVLLQTGVAHRSDARALARRLLRARAAFGRIATLRAGAALPRAGEDAAACLRAAIGSMREIWRADSPRPVAERWRLAPLVDLASGALVGAQLQDGAREAEFSDREALSVALSCAARTRRDGVENFRLCLRLSLASDDAESFVLRLPPLLAESGVEPARLDLILPVTDMLANGARADRLVPALAALGAGLTFDLGALGQDSADAPHWPVLQKALAQGAIGAIRFSSPDDGGVARARALRARIERQFGKTPVLRAADAASPALLAPLRRAGVGWAQGPCFGAPFALRDFSALLGTRAAEDAPEIKARRA</sequence>
<name>A0ABS9Z393_9HYPH</name>
<dbReference type="Gene3D" id="3.40.50.2300">
    <property type="match status" value="1"/>
</dbReference>
<proteinExistence type="predicted"/>
<accession>A0ABS9Z393</accession>
<organism evidence="6 7">
    <name type="scientific">Candidatus Rhodoblastus alkanivorans</name>
    <dbReference type="NCBI Taxonomy" id="2954117"/>
    <lineage>
        <taxon>Bacteria</taxon>
        <taxon>Pseudomonadati</taxon>
        <taxon>Pseudomonadota</taxon>
        <taxon>Alphaproteobacteria</taxon>
        <taxon>Hyphomicrobiales</taxon>
        <taxon>Rhodoblastaceae</taxon>
        <taxon>Rhodoblastus</taxon>
    </lineage>
</organism>
<evidence type="ECO:0000259" key="5">
    <source>
        <dbReference type="PROSITE" id="PS50110"/>
    </source>
</evidence>
<keyword evidence="7" id="KW-1185">Reference proteome</keyword>
<dbReference type="InterPro" id="IPR011006">
    <property type="entry name" value="CheY-like_superfamily"/>
</dbReference>
<dbReference type="SUPFAM" id="SSF52172">
    <property type="entry name" value="CheY-like"/>
    <property type="match status" value="1"/>
</dbReference>
<dbReference type="InterPro" id="IPR001789">
    <property type="entry name" value="Sig_transdc_resp-reg_receiver"/>
</dbReference>
<dbReference type="PANTHER" id="PTHR44591:SF3">
    <property type="entry name" value="RESPONSE REGULATORY DOMAIN-CONTAINING PROTEIN"/>
    <property type="match status" value="1"/>
</dbReference>
<reference evidence="6" key="1">
    <citation type="journal article" date="2022" name="ISME J.">
        <title>Identification of active gaseous-alkane degraders at natural gas seeps.</title>
        <authorList>
            <person name="Farhan Ul Haque M."/>
            <person name="Hernandez M."/>
            <person name="Crombie A.T."/>
            <person name="Murrell J.C."/>
        </authorList>
    </citation>
    <scope>NUCLEOTIDE SEQUENCE</scope>
    <source>
        <strain evidence="6">PC2</strain>
    </source>
</reference>
<dbReference type="PROSITE" id="PS50110">
    <property type="entry name" value="RESPONSE_REGULATORY"/>
    <property type="match status" value="1"/>
</dbReference>